<name>A0A225UUH6_9STRA</name>
<gene>
    <name evidence="2" type="ORF">PHMEG_00033120</name>
</gene>
<sequence length="128" mass="14437">MRNRTMSKLSLEAALISALHPSLSVRVKSAPNSIRYCTTTVSPLKFLALMLAPHLTRYSTTSKWPFPAASITMGFPLVFLVLMFAPHSKRYRPTSTWRLLSGLFKITSLGPRSFLVCGRSQRYRTTSR</sequence>
<keyword evidence="1" id="KW-0812">Transmembrane</keyword>
<protein>
    <submittedName>
        <fullName evidence="2">Uncharacterized protein</fullName>
    </submittedName>
</protein>
<keyword evidence="1" id="KW-1133">Transmembrane helix</keyword>
<organism evidence="2 3">
    <name type="scientific">Phytophthora megakarya</name>
    <dbReference type="NCBI Taxonomy" id="4795"/>
    <lineage>
        <taxon>Eukaryota</taxon>
        <taxon>Sar</taxon>
        <taxon>Stramenopiles</taxon>
        <taxon>Oomycota</taxon>
        <taxon>Peronosporomycetes</taxon>
        <taxon>Peronosporales</taxon>
        <taxon>Peronosporaceae</taxon>
        <taxon>Phytophthora</taxon>
    </lineage>
</organism>
<comment type="caution">
    <text evidence="2">The sequence shown here is derived from an EMBL/GenBank/DDBJ whole genome shotgun (WGS) entry which is preliminary data.</text>
</comment>
<reference evidence="3" key="1">
    <citation type="submission" date="2017-03" db="EMBL/GenBank/DDBJ databases">
        <title>Phytopthora megakarya and P. palmivora, two closely related causual agents of cacao black pod achieved similar genome size and gene model numbers by different mechanisms.</title>
        <authorList>
            <person name="Ali S."/>
            <person name="Shao J."/>
            <person name="Larry D.J."/>
            <person name="Kronmiller B."/>
            <person name="Shen D."/>
            <person name="Strem M.D."/>
            <person name="Melnick R.L."/>
            <person name="Guiltinan M.J."/>
            <person name="Tyler B.M."/>
            <person name="Meinhardt L.W."/>
            <person name="Bailey B.A."/>
        </authorList>
    </citation>
    <scope>NUCLEOTIDE SEQUENCE [LARGE SCALE GENOMIC DNA]</scope>
    <source>
        <strain evidence="3">zdho120</strain>
    </source>
</reference>
<evidence type="ECO:0000256" key="1">
    <source>
        <dbReference type="SAM" id="Phobius"/>
    </source>
</evidence>
<keyword evidence="1" id="KW-0472">Membrane</keyword>
<evidence type="ECO:0000313" key="3">
    <source>
        <dbReference type="Proteomes" id="UP000198211"/>
    </source>
</evidence>
<proteinExistence type="predicted"/>
<accession>A0A225UUH6</accession>
<keyword evidence="3" id="KW-1185">Reference proteome</keyword>
<dbReference type="EMBL" id="NBNE01011448">
    <property type="protein sequence ID" value="OWY96581.1"/>
    <property type="molecule type" value="Genomic_DNA"/>
</dbReference>
<dbReference type="Proteomes" id="UP000198211">
    <property type="component" value="Unassembled WGS sequence"/>
</dbReference>
<dbReference type="AlphaFoldDB" id="A0A225UUH6"/>
<feature type="transmembrane region" description="Helical" evidence="1">
    <location>
        <begin position="64"/>
        <end position="85"/>
    </location>
</feature>
<evidence type="ECO:0000313" key="2">
    <source>
        <dbReference type="EMBL" id="OWY96581.1"/>
    </source>
</evidence>